<feature type="active site" description="Nucleophile" evidence="3">
    <location>
        <position position="202"/>
    </location>
</feature>
<feature type="active site" evidence="3">
    <location>
        <position position="317"/>
    </location>
</feature>
<dbReference type="HAMAP" id="MF_03014">
    <property type="entry name" value="KFase"/>
    <property type="match status" value="1"/>
</dbReference>
<feature type="short sequence motif" description="HGGXW" evidence="3">
    <location>
        <begin position="103"/>
        <end position="107"/>
    </location>
</feature>
<evidence type="ECO:0000313" key="8">
    <source>
        <dbReference type="Proteomes" id="UP001303222"/>
    </source>
</evidence>
<name>A0AAN6P0T7_9PEZI</name>
<feature type="region of interest" description="Disordered" evidence="4">
    <location>
        <begin position="27"/>
        <end position="59"/>
    </location>
</feature>
<dbReference type="GO" id="GO:0019441">
    <property type="term" value="P:L-tryptophan catabolic process to kynurenine"/>
    <property type="evidence" value="ECO:0007669"/>
    <property type="project" value="UniProtKB-UniRule"/>
</dbReference>
<comment type="catalytic activity">
    <reaction evidence="3">
        <text>N-formyl-L-kynurenine + H2O = L-kynurenine + formate + H(+)</text>
        <dbReference type="Rhea" id="RHEA:13009"/>
        <dbReference type="ChEBI" id="CHEBI:15377"/>
        <dbReference type="ChEBI" id="CHEBI:15378"/>
        <dbReference type="ChEBI" id="CHEBI:15740"/>
        <dbReference type="ChEBI" id="CHEBI:57959"/>
        <dbReference type="ChEBI" id="CHEBI:58629"/>
        <dbReference type="EC" id="3.5.1.9"/>
    </reaction>
</comment>
<keyword evidence="2 3" id="KW-0823">Tryptophan catabolism</keyword>
<dbReference type="GO" id="GO:0034354">
    <property type="term" value="P:'de novo' NAD+ biosynthetic process from L-tryptophan"/>
    <property type="evidence" value="ECO:0007669"/>
    <property type="project" value="UniProtKB-UniRule"/>
</dbReference>
<dbReference type="GO" id="GO:0004061">
    <property type="term" value="F:arylformamidase activity"/>
    <property type="evidence" value="ECO:0007669"/>
    <property type="project" value="UniProtKB-UniRule"/>
</dbReference>
<dbReference type="AlphaFoldDB" id="A0AAN6P0T7"/>
<comment type="subunit">
    <text evidence="3">Homodimer.</text>
</comment>
<feature type="chain" id="PRO_5043047227" description="Kynurenine formamidase" evidence="5">
    <location>
        <begin position="21"/>
        <end position="380"/>
    </location>
</feature>
<dbReference type="Proteomes" id="UP001303222">
    <property type="component" value="Unassembled WGS sequence"/>
</dbReference>
<keyword evidence="1 3" id="KW-0378">Hydrolase</keyword>
<dbReference type="InterPro" id="IPR027519">
    <property type="entry name" value="KFase_ver/fungi-typ"/>
</dbReference>
<dbReference type="Gene3D" id="3.40.50.1820">
    <property type="entry name" value="alpha/beta hydrolase"/>
    <property type="match status" value="1"/>
</dbReference>
<comment type="pathway">
    <text evidence="3">Amino-acid degradation; L-tryptophan degradation via kynurenine pathway; L-kynurenine from L-tryptophan: step 2/2.</text>
</comment>
<evidence type="ECO:0000256" key="3">
    <source>
        <dbReference type="HAMAP-Rule" id="MF_03014"/>
    </source>
</evidence>
<dbReference type="Pfam" id="PF12697">
    <property type="entry name" value="Abhydrolase_6"/>
    <property type="match status" value="1"/>
</dbReference>
<comment type="caution">
    <text evidence="7">The sequence shown here is derived from an EMBL/GenBank/DDBJ whole genome shotgun (WGS) entry which is preliminary data.</text>
</comment>
<keyword evidence="5" id="KW-0732">Signal</keyword>
<feature type="active site" evidence="3">
    <location>
        <position position="358"/>
    </location>
</feature>
<comment type="similarity">
    <text evidence="3">Belongs to the kynurenine formamidase family.</text>
</comment>
<protein>
    <recommendedName>
        <fullName evidence="3">Kynurenine formamidase</fullName>
        <shortName evidence="3">KFA</shortName>
        <shortName evidence="3">KFase</shortName>
        <ecNumber evidence="3">3.5.1.9</ecNumber>
    </recommendedName>
    <alternativeName>
        <fullName evidence="3">Arylformamidase</fullName>
    </alternativeName>
    <alternativeName>
        <fullName evidence="3">N-formylkynurenine formamidase</fullName>
        <shortName evidence="3">FKF</shortName>
    </alternativeName>
</protein>
<dbReference type="InterPro" id="IPR050300">
    <property type="entry name" value="GDXG_lipolytic_enzyme"/>
</dbReference>
<evidence type="ECO:0000256" key="5">
    <source>
        <dbReference type="SAM" id="SignalP"/>
    </source>
</evidence>
<comment type="function">
    <text evidence="3">Catalyzes the hydrolysis of N-formyl-L-kynurenine to L-kynurenine, the second step in the kynurenine pathway of tryptophan degradation. Kynurenine may be further oxidized to nicotinic acid, NAD(H) and NADP(H). Required for elimination of toxic metabolites.</text>
</comment>
<evidence type="ECO:0000256" key="1">
    <source>
        <dbReference type="ARBA" id="ARBA00022801"/>
    </source>
</evidence>
<accession>A0AAN6P0T7</accession>
<dbReference type="PANTHER" id="PTHR48081">
    <property type="entry name" value="AB HYDROLASE SUPERFAMILY PROTEIN C4A8.06C"/>
    <property type="match status" value="1"/>
</dbReference>
<reference evidence="7" key="1">
    <citation type="journal article" date="2023" name="Mol. Phylogenet. Evol.">
        <title>Genome-scale phylogeny and comparative genomics of the fungal order Sordariales.</title>
        <authorList>
            <person name="Hensen N."/>
            <person name="Bonometti L."/>
            <person name="Westerberg I."/>
            <person name="Brannstrom I.O."/>
            <person name="Guillou S."/>
            <person name="Cros-Aarteil S."/>
            <person name="Calhoun S."/>
            <person name="Haridas S."/>
            <person name="Kuo A."/>
            <person name="Mondo S."/>
            <person name="Pangilinan J."/>
            <person name="Riley R."/>
            <person name="LaButti K."/>
            <person name="Andreopoulos B."/>
            <person name="Lipzen A."/>
            <person name="Chen C."/>
            <person name="Yan M."/>
            <person name="Daum C."/>
            <person name="Ng V."/>
            <person name="Clum A."/>
            <person name="Steindorff A."/>
            <person name="Ohm R.A."/>
            <person name="Martin F."/>
            <person name="Silar P."/>
            <person name="Natvig D.O."/>
            <person name="Lalanne C."/>
            <person name="Gautier V."/>
            <person name="Ament-Velasquez S.L."/>
            <person name="Kruys A."/>
            <person name="Hutchinson M.I."/>
            <person name="Powell A.J."/>
            <person name="Barry K."/>
            <person name="Miller A.N."/>
            <person name="Grigoriev I.V."/>
            <person name="Debuchy R."/>
            <person name="Gladieux P."/>
            <person name="Hiltunen Thoren M."/>
            <person name="Johannesson H."/>
        </authorList>
    </citation>
    <scope>NUCLEOTIDE SEQUENCE</scope>
    <source>
        <strain evidence="7">CBS 626.80</strain>
    </source>
</reference>
<sequence length="380" mass="42587">MIITNTLLFLISFATIPATAQSNQKPLLASSNHNKMADYDEDTTPSSPSRRTPVLDPTDNSTIIGHHYPGFDYTGERICPLQTLDIWFPVGAAQEAPWLVYIHGGAWRDPAIDSSSFNASATKILSTLFQQPLEQRKKKLGGIASINYRLSPYPNHPTNPSDDPTDDSRRAKHPDHIADVLTALDHLHKFYLMQSYVLVGHSCGATLALQACMDPVRWKDLEESVSIGYRGVYEVAKPKTVVGLNGLYDLAGFINNPPKGYERLREAYREFVTGAFGSDEKVWREACPASAERWLGQWKLGHWQGKRKVVLVQSLEDSLVPVEQTEGMAAYLEKENEQLDEDNKIEVAVLMEKKGGDHDEIWQRGDRLGEILVAVLDWEI</sequence>
<feature type="signal peptide" evidence="5">
    <location>
        <begin position="1"/>
        <end position="20"/>
    </location>
</feature>
<dbReference type="EMBL" id="MU859075">
    <property type="protein sequence ID" value="KAK3955530.1"/>
    <property type="molecule type" value="Genomic_DNA"/>
</dbReference>
<proteinExistence type="inferred from homology"/>
<evidence type="ECO:0000256" key="2">
    <source>
        <dbReference type="ARBA" id="ARBA00023079"/>
    </source>
</evidence>
<evidence type="ECO:0000313" key="7">
    <source>
        <dbReference type="EMBL" id="KAK3955530.1"/>
    </source>
</evidence>
<gene>
    <name evidence="7" type="ORF">QBC32DRAFT_321653</name>
</gene>
<evidence type="ECO:0000256" key="4">
    <source>
        <dbReference type="SAM" id="MobiDB-lite"/>
    </source>
</evidence>
<comment type="domain">
    <text evidence="3">The main chain amide nitrogen atoms of the second glycine and its adjacent residue in the HGGXW motif define the oxyanion hole, and stabilize the oxyanion that forms during the nucleophilic attack by the catalytic serine during substrate cleavage.</text>
</comment>
<feature type="region of interest" description="Disordered" evidence="4">
    <location>
        <begin position="149"/>
        <end position="172"/>
    </location>
</feature>
<feature type="domain" description="AB hydrolase-1" evidence="6">
    <location>
        <begin position="100"/>
        <end position="329"/>
    </location>
</feature>
<dbReference type="SUPFAM" id="SSF53474">
    <property type="entry name" value="alpha/beta-Hydrolases"/>
    <property type="match status" value="1"/>
</dbReference>
<dbReference type="InterPro" id="IPR000073">
    <property type="entry name" value="AB_hydrolase_1"/>
</dbReference>
<dbReference type="PANTHER" id="PTHR48081:SF33">
    <property type="entry name" value="KYNURENINE FORMAMIDASE"/>
    <property type="match status" value="1"/>
</dbReference>
<keyword evidence="8" id="KW-1185">Reference proteome</keyword>
<reference evidence="7" key="2">
    <citation type="submission" date="2023-06" db="EMBL/GenBank/DDBJ databases">
        <authorList>
            <consortium name="Lawrence Berkeley National Laboratory"/>
            <person name="Mondo S.J."/>
            <person name="Hensen N."/>
            <person name="Bonometti L."/>
            <person name="Westerberg I."/>
            <person name="Brannstrom I.O."/>
            <person name="Guillou S."/>
            <person name="Cros-Aarteil S."/>
            <person name="Calhoun S."/>
            <person name="Haridas S."/>
            <person name="Kuo A."/>
            <person name="Pangilinan J."/>
            <person name="Riley R."/>
            <person name="Labutti K."/>
            <person name="Andreopoulos B."/>
            <person name="Lipzen A."/>
            <person name="Chen C."/>
            <person name="Yanf M."/>
            <person name="Daum C."/>
            <person name="Ng V."/>
            <person name="Clum A."/>
            <person name="Steindorff A."/>
            <person name="Ohm R."/>
            <person name="Martin F."/>
            <person name="Silar P."/>
            <person name="Natvig D."/>
            <person name="Lalanne C."/>
            <person name="Gautier V."/>
            <person name="Ament-Velasquez S.L."/>
            <person name="Kruys A."/>
            <person name="Hutchinson M.I."/>
            <person name="Powell A.J."/>
            <person name="Barry K."/>
            <person name="Miller A.N."/>
            <person name="Grigoriev I.V."/>
            <person name="Debuchy R."/>
            <person name="Gladieux P."/>
            <person name="Thoren M.H."/>
            <person name="Johannesson H."/>
        </authorList>
    </citation>
    <scope>NUCLEOTIDE SEQUENCE</scope>
    <source>
        <strain evidence="7">CBS 626.80</strain>
    </source>
</reference>
<dbReference type="InterPro" id="IPR029058">
    <property type="entry name" value="AB_hydrolase_fold"/>
</dbReference>
<dbReference type="EC" id="3.5.1.9" evidence="3"/>
<organism evidence="7 8">
    <name type="scientific">Pseudoneurospora amorphoporcata</name>
    <dbReference type="NCBI Taxonomy" id="241081"/>
    <lineage>
        <taxon>Eukaryota</taxon>
        <taxon>Fungi</taxon>
        <taxon>Dikarya</taxon>
        <taxon>Ascomycota</taxon>
        <taxon>Pezizomycotina</taxon>
        <taxon>Sordariomycetes</taxon>
        <taxon>Sordariomycetidae</taxon>
        <taxon>Sordariales</taxon>
        <taxon>Sordariaceae</taxon>
        <taxon>Pseudoneurospora</taxon>
    </lineage>
</organism>
<evidence type="ECO:0000259" key="6">
    <source>
        <dbReference type="Pfam" id="PF12697"/>
    </source>
</evidence>